<dbReference type="AlphaFoldDB" id="A0A1T5EVE8"/>
<dbReference type="InterPro" id="IPR010982">
    <property type="entry name" value="Lambda_DNA-bd_dom_sf"/>
</dbReference>
<reference evidence="3" key="1">
    <citation type="submission" date="2017-02" db="EMBL/GenBank/DDBJ databases">
        <authorList>
            <person name="Varghese N."/>
            <person name="Submissions S."/>
        </authorList>
    </citation>
    <scope>NUCLEOTIDE SEQUENCE [LARGE SCALE GENOMIC DNA]</scope>
    <source>
        <strain evidence="3">R11H</strain>
    </source>
</reference>
<organism evidence="2 3">
    <name type="scientific">Sphingopyxis flava</name>
    <dbReference type="NCBI Taxonomy" id="1507287"/>
    <lineage>
        <taxon>Bacteria</taxon>
        <taxon>Pseudomonadati</taxon>
        <taxon>Pseudomonadota</taxon>
        <taxon>Alphaproteobacteria</taxon>
        <taxon>Sphingomonadales</taxon>
        <taxon>Sphingomonadaceae</taxon>
        <taxon>Sphingopyxis</taxon>
    </lineage>
</organism>
<keyword evidence="3" id="KW-1185">Reference proteome</keyword>
<dbReference type="GO" id="GO:0003677">
    <property type="term" value="F:DNA binding"/>
    <property type="evidence" value="ECO:0007669"/>
    <property type="project" value="InterPro"/>
</dbReference>
<gene>
    <name evidence="2" type="ORF">SAMN06295937_102531</name>
</gene>
<dbReference type="Proteomes" id="UP000190044">
    <property type="component" value="Unassembled WGS sequence"/>
</dbReference>
<evidence type="ECO:0000259" key="1">
    <source>
        <dbReference type="PROSITE" id="PS50943"/>
    </source>
</evidence>
<dbReference type="RefSeq" id="WP_281250949.1">
    <property type="nucleotide sequence ID" value="NZ_FUYP01000025.1"/>
</dbReference>
<dbReference type="InterPro" id="IPR001387">
    <property type="entry name" value="Cro/C1-type_HTH"/>
</dbReference>
<dbReference type="SMART" id="SM00530">
    <property type="entry name" value="HTH_XRE"/>
    <property type="match status" value="1"/>
</dbReference>
<dbReference type="SUPFAM" id="SSF47413">
    <property type="entry name" value="lambda repressor-like DNA-binding domains"/>
    <property type="match status" value="1"/>
</dbReference>
<dbReference type="EMBL" id="FUYP01000025">
    <property type="protein sequence ID" value="SKB87917.1"/>
    <property type="molecule type" value="Genomic_DNA"/>
</dbReference>
<name>A0A1T5EVE8_9SPHN</name>
<sequence length="127" mass="14159">MRSKYQTDTTGDPFPHQVAFGARLRHLRERRNLGLVSFARLVGVSKPTVWKWEQGVVRPRQRSIEAAASILGVTERELIFGQERREVASRASNDMPQQLSDIISACKEQIADAAGTATDNIAITIQL</sequence>
<accession>A0A1T5EVE8</accession>
<feature type="domain" description="HTH cro/C1-type" evidence="1">
    <location>
        <begin position="24"/>
        <end position="78"/>
    </location>
</feature>
<dbReference type="CDD" id="cd00093">
    <property type="entry name" value="HTH_XRE"/>
    <property type="match status" value="1"/>
</dbReference>
<dbReference type="Gene3D" id="1.10.260.40">
    <property type="entry name" value="lambda repressor-like DNA-binding domains"/>
    <property type="match status" value="1"/>
</dbReference>
<evidence type="ECO:0000313" key="2">
    <source>
        <dbReference type="EMBL" id="SKB87917.1"/>
    </source>
</evidence>
<protein>
    <submittedName>
        <fullName evidence="2">Transcriptional regulator, contains XRE-family HTH domain</fullName>
    </submittedName>
</protein>
<dbReference type="PROSITE" id="PS50943">
    <property type="entry name" value="HTH_CROC1"/>
    <property type="match status" value="1"/>
</dbReference>
<dbReference type="Pfam" id="PF13560">
    <property type="entry name" value="HTH_31"/>
    <property type="match status" value="1"/>
</dbReference>
<evidence type="ECO:0000313" key="3">
    <source>
        <dbReference type="Proteomes" id="UP000190044"/>
    </source>
</evidence>
<proteinExistence type="predicted"/>